<feature type="region of interest" description="Disordered" evidence="1">
    <location>
        <begin position="72"/>
        <end position="96"/>
    </location>
</feature>
<name>A0ABM3WLF4_ERIEU</name>
<dbReference type="Proteomes" id="UP001652624">
    <property type="component" value="Chromosome 23"/>
</dbReference>
<feature type="region of interest" description="Disordered" evidence="1">
    <location>
        <begin position="458"/>
        <end position="497"/>
    </location>
</feature>
<dbReference type="RefSeq" id="XP_060037390.1">
    <property type="nucleotide sequence ID" value="XM_060181407.1"/>
</dbReference>
<dbReference type="GeneID" id="103122246"/>
<feature type="compositionally biased region" description="Pro residues" evidence="1">
    <location>
        <begin position="43"/>
        <end position="59"/>
    </location>
</feature>
<sequence length="497" mass="54856">MASSLSCPAARLAFLKASHFSLGPEPRLHASSQLSTTHRDFRAPPPAPPPARSPAPPRPELFHVDVHAATQGRVSEAHRAFPPPPPVSQEKRRARPRDVRAAAAPLPGLRAAPAVSTARASFRWPPQPPRVREQIRGARLIFDRDSVPPGDPAKLGLPLTTYRELFPPHWAAALQPLAPSRHLGGPNPLQWDHKTQDPETTYLRQFQALPGSPALMCEKASSSVVLGDHKLGYRSMCSEQKQMHHPQGLPPERYDKALASALTHHANIPQGDGCFRDKTTKAQHFCAHEPQALGLQHNLIPTSHILQGARNPGPNCLTTSHNFFYRQPPPTRPSCRHPPPDLLESHVIFGEPTLLSRFFQTTMGTDYSPPGQQEPCKAPTLHLQESDLPQGTGKTYFLTTNQKMLVPHDTAPASITHRQLQRCKYSHVEPPLGTKRFFSTQYKEEFPFKSLGPPDLKAGSFHESHVPLGSPPPKGCGTELRGPQARQLPLYPCRSQQ</sequence>
<dbReference type="InterPro" id="IPR028001">
    <property type="entry name" value="SAXO5"/>
</dbReference>
<evidence type="ECO:0000313" key="3">
    <source>
        <dbReference type="RefSeq" id="XP_060037390.1"/>
    </source>
</evidence>
<dbReference type="Pfam" id="PF15373">
    <property type="entry name" value="SAXO5-like"/>
    <property type="match status" value="1"/>
</dbReference>
<keyword evidence="2" id="KW-1185">Reference proteome</keyword>
<gene>
    <name evidence="3" type="primary">SAXO5</name>
</gene>
<reference evidence="3" key="1">
    <citation type="submission" date="2025-08" db="UniProtKB">
        <authorList>
            <consortium name="RefSeq"/>
        </authorList>
    </citation>
    <scope>IDENTIFICATION</scope>
</reference>
<feature type="region of interest" description="Disordered" evidence="1">
    <location>
        <begin position="23"/>
        <end position="60"/>
    </location>
</feature>
<protein>
    <submittedName>
        <fullName evidence="3">Stabilizer of axonemal microtubules 5</fullName>
    </submittedName>
</protein>
<organism evidence="2 3">
    <name type="scientific">Erinaceus europaeus</name>
    <name type="common">Western European hedgehog</name>
    <dbReference type="NCBI Taxonomy" id="9365"/>
    <lineage>
        <taxon>Eukaryota</taxon>
        <taxon>Metazoa</taxon>
        <taxon>Chordata</taxon>
        <taxon>Craniata</taxon>
        <taxon>Vertebrata</taxon>
        <taxon>Euteleostomi</taxon>
        <taxon>Mammalia</taxon>
        <taxon>Eutheria</taxon>
        <taxon>Laurasiatheria</taxon>
        <taxon>Eulipotyphla</taxon>
        <taxon>Erinaceidae</taxon>
        <taxon>Erinaceinae</taxon>
        <taxon>Erinaceus</taxon>
    </lineage>
</organism>
<accession>A0ABM3WLF4</accession>
<evidence type="ECO:0000313" key="2">
    <source>
        <dbReference type="Proteomes" id="UP001652624"/>
    </source>
</evidence>
<proteinExistence type="predicted"/>
<dbReference type="PANTHER" id="PTHR34828">
    <property type="entry name" value="TESTIS-EXPRESSED PROTEIN 45"/>
    <property type="match status" value="1"/>
</dbReference>
<evidence type="ECO:0000256" key="1">
    <source>
        <dbReference type="SAM" id="MobiDB-lite"/>
    </source>
</evidence>
<dbReference type="PANTHER" id="PTHR34828:SF1">
    <property type="entry name" value="TESTIS-EXPRESSED PROTEIN 45"/>
    <property type="match status" value="1"/>
</dbReference>